<protein>
    <submittedName>
        <fullName evidence="1">Gliding motility protein</fullName>
    </submittedName>
</protein>
<reference evidence="2" key="1">
    <citation type="journal article" date="2019" name="Int. J. Syst. Evol. Microbiol.">
        <title>The Global Catalogue of Microorganisms (GCM) 10K type strain sequencing project: providing services to taxonomists for standard genome sequencing and annotation.</title>
        <authorList>
            <consortium name="The Broad Institute Genomics Platform"/>
            <consortium name="The Broad Institute Genome Sequencing Center for Infectious Disease"/>
            <person name="Wu L."/>
            <person name="Ma J."/>
        </authorList>
    </citation>
    <scope>NUCLEOTIDE SEQUENCE [LARGE SCALE GENOMIC DNA]</scope>
    <source>
        <strain evidence="2">CCUG 50349</strain>
    </source>
</reference>
<comment type="caution">
    <text evidence="1">The sequence shown here is derived from an EMBL/GenBank/DDBJ whole genome shotgun (WGS) entry which is preliminary data.</text>
</comment>
<dbReference type="InterPro" id="IPR011990">
    <property type="entry name" value="TPR-like_helical_dom_sf"/>
</dbReference>
<dbReference type="InterPro" id="IPR019734">
    <property type="entry name" value="TPR_rpt"/>
</dbReference>
<dbReference type="RefSeq" id="WP_379737370.1">
    <property type="nucleotide sequence ID" value="NZ_JBHSGW010000001.1"/>
</dbReference>
<dbReference type="Proteomes" id="UP001595885">
    <property type="component" value="Unassembled WGS sequence"/>
</dbReference>
<dbReference type="EMBL" id="JBHSGW010000001">
    <property type="protein sequence ID" value="MFC4738451.1"/>
    <property type="molecule type" value="Genomic_DNA"/>
</dbReference>
<evidence type="ECO:0000313" key="2">
    <source>
        <dbReference type="Proteomes" id="UP001595885"/>
    </source>
</evidence>
<evidence type="ECO:0000313" key="1">
    <source>
        <dbReference type="EMBL" id="MFC4738451.1"/>
    </source>
</evidence>
<dbReference type="SMART" id="SM00028">
    <property type="entry name" value="TPR"/>
    <property type="match status" value="4"/>
</dbReference>
<organism evidence="1 2">
    <name type="scientific">Flavobacterium ponti</name>
    <dbReference type="NCBI Taxonomy" id="665133"/>
    <lineage>
        <taxon>Bacteria</taxon>
        <taxon>Pseudomonadati</taxon>
        <taxon>Bacteroidota</taxon>
        <taxon>Flavobacteriia</taxon>
        <taxon>Flavobacteriales</taxon>
        <taxon>Flavobacteriaceae</taxon>
        <taxon>Flavobacterium</taxon>
    </lineage>
</organism>
<proteinExistence type="predicted"/>
<gene>
    <name evidence="1" type="ORF">ACFO3U_00435</name>
</gene>
<name>A0ABV9P1J5_9FLAO</name>
<dbReference type="SUPFAM" id="SSF48452">
    <property type="entry name" value="TPR-like"/>
    <property type="match status" value="1"/>
</dbReference>
<accession>A0ABV9P1J5</accession>
<keyword evidence="2" id="KW-1185">Reference proteome</keyword>
<dbReference type="PROSITE" id="PS51257">
    <property type="entry name" value="PROKAR_LIPOPROTEIN"/>
    <property type="match status" value="1"/>
</dbReference>
<dbReference type="Gene3D" id="1.25.40.10">
    <property type="entry name" value="Tetratricopeptide repeat domain"/>
    <property type="match status" value="3"/>
</dbReference>
<sequence length="873" mass="101250">MKINTYKYIGVISFLLLIISCSTKKDRFVNRTFHAKTAKYNILYNGDVALETGLKDLGTTYQDDFWDVLPVEYLQDSEEDMLPGEEKNPNFERAEDKAIKAIQKHSMNIGGSEKNSQMDEAYILLGKARYYDNRFIPALEAFNYVLYKYPNSDKIYEAKVWREKINIRLDNDQVAADNLKRLLKDQKIEGQDLANASAMLAQAYMNLGVKDTALAVLKIAKEKTKINDQKARYTFITGQLYEDLKYPDSAAMAYNEVIEMKRKSPRKYTIQAHAKLAQQFDYEKGDTLVFLEKFNKLLEDRENRPFLDVINHQIALFYDKQKNDNQAIKYYNKSLRKQTADKYLTASNYRNIAEINFYNAEYLKAGKYYDSTLTKLNDRTREYRAIAKKRLNLDDVIKYEAIVTANDSILYVVSLSEDERNAYYADYIEKLKEQDLIKQKEMERLALIEENKANNAGGISGGKGNNLSISGEDINTASRSKFAPPSIGGNDNQTSNFYFYSQTNLAFGKSEFRKKWGKRELKDNWRFSKLSNNNSNSEEEENAIAEKEEEKVADNPAYKVEFYTSQLPSDQKVLDSLKIDRDFADYQLGSIYKEKFKEYQLAAAKFEKLLGNQPEERLILPSKYNLFKIYEIIGSTKANDIKQQIIAEYPDSRYAQIIQNPNQENEDNQSPEAVYAKLYKEFEDGEIRESYVKVNEFIDLYTGDEIAPKFELLKAQITARLKGLEEYKKTLNFVALNYPNAKEGKEAESILSKNIPNLEKLEFKEETSGSWKIVFPKDYMSTAEIEALYVKLDKFIKDRSDVLVKRSNDVYNEKTNFIVVHGLQSKESAQSTLFLLKDYKDYKVNDEAYIISSDNYMIVQIKKNWDKFIALIK</sequence>